<evidence type="ECO:0000259" key="2">
    <source>
        <dbReference type="PROSITE" id="PS50017"/>
    </source>
</evidence>
<proteinExistence type="predicted"/>
<evidence type="ECO:0000313" key="3">
    <source>
        <dbReference type="EMBL" id="CAH3127536.1"/>
    </source>
</evidence>
<evidence type="ECO:0000313" key="4">
    <source>
        <dbReference type="Proteomes" id="UP001159428"/>
    </source>
</evidence>
<sequence>MLKLWRDREGHRATVGRLETALNRIKQQRIADTLLDIAREEKLREGERKGEEAEEHQETCSSPLEGSEKWELDELRESLRKVKEMNQTVTRLKSGVDKLPRRQQNARRNEPLETMHNLLMEVAALKEVIEQNILVCIAENENVEGLREITEKVRKFKQDFS</sequence>
<dbReference type="Pfam" id="PF00531">
    <property type="entry name" value="Death"/>
    <property type="match status" value="1"/>
</dbReference>
<feature type="domain" description="Death" evidence="2">
    <location>
        <begin position="1"/>
        <end position="38"/>
    </location>
</feature>
<dbReference type="InterPro" id="IPR000488">
    <property type="entry name" value="Death_dom"/>
</dbReference>
<organism evidence="3 4">
    <name type="scientific">Pocillopora meandrina</name>
    <dbReference type="NCBI Taxonomy" id="46732"/>
    <lineage>
        <taxon>Eukaryota</taxon>
        <taxon>Metazoa</taxon>
        <taxon>Cnidaria</taxon>
        <taxon>Anthozoa</taxon>
        <taxon>Hexacorallia</taxon>
        <taxon>Scleractinia</taxon>
        <taxon>Astrocoeniina</taxon>
        <taxon>Pocilloporidae</taxon>
        <taxon>Pocillopora</taxon>
    </lineage>
</organism>
<dbReference type="InterPro" id="IPR011029">
    <property type="entry name" value="DEATH-like_dom_sf"/>
</dbReference>
<evidence type="ECO:0000256" key="1">
    <source>
        <dbReference type="SAM" id="MobiDB-lite"/>
    </source>
</evidence>
<keyword evidence="4" id="KW-1185">Reference proteome</keyword>
<feature type="region of interest" description="Disordered" evidence="1">
    <location>
        <begin position="43"/>
        <end position="69"/>
    </location>
</feature>
<dbReference type="Proteomes" id="UP001159428">
    <property type="component" value="Unassembled WGS sequence"/>
</dbReference>
<dbReference type="AlphaFoldDB" id="A0AAU9WVT8"/>
<name>A0AAU9WVT8_9CNID</name>
<accession>A0AAU9WVT8</accession>
<gene>
    <name evidence="3" type="ORF">PMEA_00012619</name>
</gene>
<dbReference type="SUPFAM" id="SSF47986">
    <property type="entry name" value="DEATH domain"/>
    <property type="match status" value="1"/>
</dbReference>
<dbReference type="GO" id="GO:0007165">
    <property type="term" value="P:signal transduction"/>
    <property type="evidence" value="ECO:0007669"/>
    <property type="project" value="InterPro"/>
</dbReference>
<protein>
    <recommendedName>
        <fullName evidence="2">Death domain-containing protein</fullName>
    </recommendedName>
</protein>
<dbReference type="CDD" id="cd01670">
    <property type="entry name" value="Death"/>
    <property type="match status" value="1"/>
</dbReference>
<dbReference type="Gene3D" id="1.10.533.10">
    <property type="entry name" value="Death Domain, Fas"/>
    <property type="match status" value="1"/>
</dbReference>
<comment type="caution">
    <text evidence="3">The sequence shown here is derived from an EMBL/GenBank/DDBJ whole genome shotgun (WGS) entry which is preliminary data.</text>
</comment>
<dbReference type="EMBL" id="CALNXJ010000022">
    <property type="protein sequence ID" value="CAH3127536.1"/>
    <property type="molecule type" value="Genomic_DNA"/>
</dbReference>
<reference evidence="3 4" key="1">
    <citation type="submission" date="2022-05" db="EMBL/GenBank/DDBJ databases">
        <authorList>
            <consortium name="Genoscope - CEA"/>
            <person name="William W."/>
        </authorList>
    </citation>
    <scope>NUCLEOTIDE SEQUENCE [LARGE SCALE GENOMIC DNA]</scope>
</reference>
<dbReference type="PROSITE" id="PS50017">
    <property type="entry name" value="DEATH_DOMAIN"/>
    <property type="match status" value="1"/>
</dbReference>